<proteinExistence type="predicted"/>
<comment type="caution">
    <text evidence="1">The sequence shown here is derived from an EMBL/GenBank/DDBJ whole genome shotgun (WGS) entry which is preliminary data.</text>
</comment>
<protein>
    <recommendedName>
        <fullName evidence="3">ApeA N-terminal domain-containing protein</fullName>
    </recommendedName>
</protein>
<dbReference type="RefSeq" id="WP_075399304.1">
    <property type="nucleotide sequence ID" value="NZ_MSDU01000037.1"/>
</dbReference>
<sequence length="536" mass="62608">MKGNILQVENMNYIRNQFGKELWVQVCGHREMHGADGLFWVGLIPNKDIEKSLKRTDWDLSMGVTISPGFVGNIKNNYQYDRFSGSQVEPLIIERDFHGIKESSIEISEEFRLLNNLYFDSKQGLYIKVSENGELESVVRVEDNNVFIKLNYLKRYAAVKQMGIALFFDIRYDSTESLEELNLVPAIERYDGSDCCFDYYSNNYDSTVEDKKAYSIIHGKKIIFGVSVEESGYWPYDKKKEYEEFIVGIDEDGNEVKFTCNPEKLSNYFGANPDSPHYLTPVYFSKDVLTKYYAKPELYEINDGHIRCQGLWILRVDNLNKDYVSVYLGDLGTDIPHKEQMYWKSFNIVPDGKLSKTKFKRDFLAQFADPEIADMKFKQIFTLFKKNWSKKFQWELFLELTEEDKYNFEHLRIPISNSQVEFDGLVLSMVKTLIDSLNEKGLNKLISSSEDIKGSISRLERFFQEQNVTEYEPHIKFLRNLQELRSTGSGHRKGKGYKKASERFNLQNGNFAEVFENVLNDAILFIEFLEEKLLHN</sequence>
<evidence type="ECO:0000313" key="1">
    <source>
        <dbReference type="EMBL" id="OLN21635.1"/>
    </source>
</evidence>
<name>A0A1Q8Q2V7_9BACI</name>
<keyword evidence="2" id="KW-1185">Reference proteome</keyword>
<accession>A0A1Q8Q2V7</accession>
<dbReference type="AlphaFoldDB" id="A0A1Q8Q2V7"/>
<dbReference type="OrthoDB" id="2375320at2"/>
<organism evidence="1 2">
    <name type="scientific">Domibacillus antri</name>
    <dbReference type="NCBI Taxonomy" id="1714264"/>
    <lineage>
        <taxon>Bacteria</taxon>
        <taxon>Bacillati</taxon>
        <taxon>Bacillota</taxon>
        <taxon>Bacilli</taxon>
        <taxon>Bacillales</taxon>
        <taxon>Bacillaceae</taxon>
        <taxon>Domibacillus</taxon>
    </lineage>
</organism>
<dbReference type="Proteomes" id="UP000185568">
    <property type="component" value="Unassembled WGS sequence"/>
</dbReference>
<evidence type="ECO:0008006" key="3">
    <source>
        <dbReference type="Google" id="ProtNLM"/>
    </source>
</evidence>
<dbReference type="EMBL" id="MSDU01000037">
    <property type="protein sequence ID" value="OLN21635.1"/>
    <property type="molecule type" value="Genomic_DNA"/>
</dbReference>
<reference evidence="1 2" key="1">
    <citation type="submission" date="2016-12" db="EMBL/GenBank/DDBJ databases">
        <title>Domibacillus antri genome sequencing.</title>
        <authorList>
            <person name="Verma A."/>
            <person name="Krishnamurthi S."/>
        </authorList>
    </citation>
    <scope>NUCLEOTIDE SEQUENCE [LARGE SCALE GENOMIC DNA]</scope>
    <source>
        <strain evidence="1 2">XD80</strain>
    </source>
</reference>
<gene>
    <name evidence="1" type="ORF">BTO30_13800</name>
</gene>
<evidence type="ECO:0000313" key="2">
    <source>
        <dbReference type="Proteomes" id="UP000185568"/>
    </source>
</evidence>
<dbReference type="STRING" id="1714264.BTO30_13800"/>